<keyword evidence="3" id="KW-1185">Reference proteome</keyword>
<sequence length="182" mass="19676">MVPGRGRRSEGLLGRGKGSAEVGEITGGRTEMVPGEGSAEIHDNICKGFVNGSETFIITDNKIVMPTSFNYALDMLLNCGIKSMSSVKKVTVNVTKEKVLDLLKCSLLSKSPLTDFFLKKQSFLEWNCFSPCEVANSGLSIKAEVKLVKRKSDGKVALLSCLHLKALVVATIFKPVEVAHSL</sequence>
<dbReference type="EMBL" id="JBGMDY010000004">
    <property type="protein sequence ID" value="KAL2336552.1"/>
    <property type="molecule type" value="Genomic_DNA"/>
</dbReference>
<reference evidence="2 3" key="1">
    <citation type="submission" date="2024-08" db="EMBL/GenBank/DDBJ databases">
        <title>Insights into the chromosomal genome structure of Flemingia macrophylla.</title>
        <authorList>
            <person name="Ding Y."/>
            <person name="Zhao Y."/>
            <person name="Bi W."/>
            <person name="Wu M."/>
            <person name="Zhao G."/>
            <person name="Gong Y."/>
            <person name="Li W."/>
            <person name="Zhang P."/>
        </authorList>
    </citation>
    <scope>NUCLEOTIDE SEQUENCE [LARGE SCALE GENOMIC DNA]</scope>
    <source>
        <strain evidence="2">DYQJB</strain>
        <tissue evidence="2">Leaf</tissue>
    </source>
</reference>
<dbReference type="InterPro" id="IPR007750">
    <property type="entry name" value="DUF674"/>
</dbReference>
<evidence type="ECO:0000313" key="2">
    <source>
        <dbReference type="EMBL" id="KAL2336552.1"/>
    </source>
</evidence>
<comment type="caution">
    <text evidence="2">The sequence shown here is derived from an EMBL/GenBank/DDBJ whole genome shotgun (WGS) entry which is preliminary data.</text>
</comment>
<dbReference type="AlphaFoldDB" id="A0ABD1ML65"/>
<proteinExistence type="predicted"/>
<gene>
    <name evidence="2" type="ORF">Fmac_010998</name>
</gene>
<dbReference type="Proteomes" id="UP001603857">
    <property type="component" value="Unassembled WGS sequence"/>
</dbReference>
<accession>A0ABD1ML65</accession>
<dbReference type="Pfam" id="PF05056">
    <property type="entry name" value="DUF674"/>
    <property type="match status" value="1"/>
</dbReference>
<protein>
    <submittedName>
        <fullName evidence="2">Uncharacterized protein</fullName>
    </submittedName>
</protein>
<dbReference type="PANTHER" id="PTHR33103:SF27">
    <property type="entry name" value="OS04G0594700 PROTEIN"/>
    <property type="match status" value="1"/>
</dbReference>
<dbReference type="PANTHER" id="PTHR33103">
    <property type="entry name" value="OS01G0153900 PROTEIN"/>
    <property type="match status" value="1"/>
</dbReference>
<evidence type="ECO:0000313" key="3">
    <source>
        <dbReference type="Proteomes" id="UP001603857"/>
    </source>
</evidence>
<name>A0ABD1ML65_9FABA</name>
<feature type="region of interest" description="Disordered" evidence="1">
    <location>
        <begin position="1"/>
        <end position="33"/>
    </location>
</feature>
<organism evidence="2 3">
    <name type="scientific">Flemingia macrophylla</name>
    <dbReference type="NCBI Taxonomy" id="520843"/>
    <lineage>
        <taxon>Eukaryota</taxon>
        <taxon>Viridiplantae</taxon>
        <taxon>Streptophyta</taxon>
        <taxon>Embryophyta</taxon>
        <taxon>Tracheophyta</taxon>
        <taxon>Spermatophyta</taxon>
        <taxon>Magnoliopsida</taxon>
        <taxon>eudicotyledons</taxon>
        <taxon>Gunneridae</taxon>
        <taxon>Pentapetalae</taxon>
        <taxon>rosids</taxon>
        <taxon>fabids</taxon>
        <taxon>Fabales</taxon>
        <taxon>Fabaceae</taxon>
        <taxon>Papilionoideae</taxon>
        <taxon>50 kb inversion clade</taxon>
        <taxon>NPAAA clade</taxon>
        <taxon>indigoferoid/millettioid clade</taxon>
        <taxon>Phaseoleae</taxon>
        <taxon>Flemingia</taxon>
    </lineage>
</organism>
<evidence type="ECO:0000256" key="1">
    <source>
        <dbReference type="SAM" id="MobiDB-lite"/>
    </source>
</evidence>